<proteinExistence type="predicted"/>
<feature type="transmembrane region" description="Helical" evidence="5">
    <location>
        <begin position="274"/>
        <end position="295"/>
    </location>
</feature>
<dbReference type="Pfam" id="PF12698">
    <property type="entry name" value="ABC2_membrane_3"/>
    <property type="match status" value="1"/>
</dbReference>
<evidence type="ECO:0000256" key="2">
    <source>
        <dbReference type="ARBA" id="ARBA00022692"/>
    </source>
</evidence>
<sequence length="365" mass="40809">MKLIYYTKTTLKGMISNGVLTILYFILFPVLLASFMGFFQKAITESPLKLKTLKVQINDMDNSNMSKDLIAFLESDDMKELVLITDKKANIEILIPKGYESNVVSLKGGKININKLGEGFNNSTNTLKTILDKYHEGLYINLSGGSNKNLQTITENSVVEKIDINSKKSSTTYEKMAASMISFVISMLILGLIQSNYTESSINFDKRIKSTPITKNQYFYYDSFALLVYSTIIISGYVFFFRIIGISFKGSIFPLITLILTTSILVVSISKCIYTFFGAVYGKVVGILVFTFPILGMVESFTGAGAELRILDPTHYISKLFTLYNLNGNFSLNNKDLILILCFSLILFMISVLKITLSKGGRRCA</sequence>
<dbReference type="GO" id="GO:0140359">
    <property type="term" value="F:ABC-type transporter activity"/>
    <property type="evidence" value="ECO:0007669"/>
    <property type="project" value="InterPro"/>
</dbReference>
<name>A0A644WBU4_9ZZZZ</name>
<dbReference type="AlphaFoldDB" id="A0A644WBU4"/>
<evidence type="ECO:0000256" key="3">
    <source>
        <dbReference type="ARBA" id="ARBA00022989"/>
    </source>
</evidence>
<dbReference type="InterPro" id="IPR013525">
    <property type="entry name" value="ABC2_TM"/>
</dbReference>
<reference evidence="7" key="1">
    <citation type="submission" date="2019-08" db="EMBL/GenBank/DDBJ databases">
        <authorList>
            <person name="Kucharzyk K."/>
            <person name="Murdoch R.W."/>
            <person name="Higgins S."/>
            <person name="Loffler F."/>
        </authorList>
    </citation>
    <scope>NUCLEOTIDE SEQUENCE</scope>
</reference>
<accession>A0A644WBU4</accession>
<comment type="subcellular location">
    <subcellularLocation>
        <location evidence="1">Membrane</location>
        <topology evidence="1">Multi-pass membrane protein</topology>
    </subcellularLocation>
</comment>
<organism evidence="7">
    <name type="scientific">bioreactor metagenome</name>
    <dbReference type="NCBI Taxonomy" id="1076179"/>
    <lineage>
        <taxon>unclassified sequences</taxon>
        <taxon>metagenomes</taxon>
        <taxon>ecological metagenomes</taxon>
    </lineage>
</organism>
<protein>
    <recommendedName>
        <fullName evidence="6">ABC-2 type transporter transmembrane domain-containing protein</fullName>
    </recommendedName>
</protein>
<gene>
    <name evidence="7" type="ORF">SDC9_47534</name>
</gene>
<feature type="transmembrane region" description="Helical" evidence="5">
    <location>
        <begin position="176"/>
        <end position="197"/>
    </location>
</feature>
<comment type="caution">
    <text evidence="7">The sequence shown here is derived from an EMBL/GenBank/DDBJ whole genome shotgun (WGS) entry which is preliminary data.</text>
</comment>
<evidence type="ECO:0000256" key="5">
    <source>
        <dbReference type="SAM" id="Phobius"/>
    </source>
</evidence>
<feature type="transmembrane region" description="Helical" evidence="5">
    <location>
        <begin position="337"/>
        <end position="357"/>
    </location>
</feature>
<dbReference type="GO" id="GO:0016020">
    <property type="term" value="C:membrane"/>
    <property type="evidence" value="ECO:0007669"/>
    <property type="project" value="UniProtKB-SubCell"/>
</dbReference>
<dbReference type="EMBL" id="VSSQ01000786">
    <property type="protein sequence ID" value="MPM01295.1"/>
    <property type="molecule type" value="Genomic_DNA"/>
</dbReference>
<feature type="transmembrane region" description="Helical" evidence="5">
    <location>
        <begin position="21"/>
        <end position="39"/>
    </location>
</feature>
<evidence type="ECO:0000256" key="1">
    <source>
        <dbReference type="ARBA" id="ARBA00004141"/>
    </source>
</evidence>
<feature type="domain" description="ABC-2 type transporter transmembrane" evidence="6">
    <location>
        <begin position="22"/>
        <end position="353"/>
    </location>
</feature>
<evidence type="ECO:0000313" key="7">
    <source>
        <dbReference type="EMBL" id="MPM01295.1"/>
    </source>
</evidence>
<evidence type="ECO:0000259" key="6">
    <source>
        <dbReference type="Pfam" id="PF12698"/>
    </source>
</evidence>
<evidence type="ECO:0000256" key="4">
    <source>
        <dbReference type="ARBA" id="ARBA00023136"/>
    </source>
</evidence>
<feature type="transmembrane region" description="Helical" evidence="5">
    <location>
        <begin position="246"/>
        <end position="267"/>
    </location>
</feature>
<keyword evidence="3 5" id="KW-1133">Transmembrane helix</keyword>
<keyword evidence="4 5" id="KW-0472">Membrane</keyword>
<feature type="transmembrane region" description="Helical" evidence="5">
    <location>
        <begin position="218"/>
        <end position="240"/>
    </location>
</feature>
<keyword evidence="2 5" id="KW-0812">Transmembrane</keyword>